<dbReference type="NCBIfam" id="TIGR00191">
    <property type="entry name" value="thrB"/>
    <property type="match status" value="1"/>
</dbReference>
<dbReference type="eggNOG" id="COG0083">
    <property type="taxonomic scope" value="Bacteria"/>
</dbReference>
<dbReference type="HOGENOM" id="CLU_041243_0_2_9"/>
<keyword evidence="17" id="KW-1185">Reference proteome</keyword>
<dbReference type="Pfam" id="PF00288">
    <property type="entry name" value="GHMP_kinases_N"/>
    <property type="match status" value="1"/>
</dbReference>
<dbReference type="InterPro" id="IPR014721">
    <property type="entry name" value="Ribsml_uS5_D2-typ_fold_subgr"/>
</dbReference>
<dbReference type="InterPro" id="IPR006203">
    <property type="entry name" value="GHMP_knse_ATP-bd_CS"/>
</dbReference>
<dbReference type="EMBL" id="CP002400">
    <property type="protein sequence ID" value="ADU28258.1"/>
    <property type="molecule type" value="Genomic_DNA"/>
</dbReference>
<evidence type="ECO:0000256" key="13">
    <source>
        <dbReference type="HAMAP-Rule" id="MF_00384"/>
    </source>
</evidence>
<name>E6U8D9_ETHHY</name>
<evidence type="ECO:0000256" key="4">
    <source>
        <dbReference type="ARBA" id="ARBA00017858"/>
    </source>
</evidence>
<sequence length="298" mass="32101">MIKIQIPATSANIGPGFDSLGLALRLYNRVWMEEADGIHISTTDGSDVPCGENNLIYKTVAFLYKLCGRPFHGLRISQENNIPMTRGLGSSSACIVAGLLGANTLLGNPLPKADIVNLAAVLEGHPDNSTPAILGGLTAAVLEESRVYSVKVPISGRLKFAAFIPDFELKTEKARAALPAQVRHKDAVFNLSRTALMIASLFSGRLDNLRVAVEDKLHQPYRLGLIPGAEDVFALCIRLGAYACYISGAGPTLMAMVNVTDLSFQARAEEALQELPQKFRLEMLDCDETGATVETTEE</sequence>
<protein>
    <recommendedName>
        <fullName evidence="4 13">Homoserine kinase</fullName>
        <shortName evidence="13">HK</shortName>
        <shortName evidence="13">HSK</shortName>
        <ecNumber evidence="3 13">2.7.1.39</ecNumber>
    </recommendedName>
</protein>
<dbReference type="GO" id="GO:0004413">
    <property type="term" value="F:homoserine kinase activity"/>
    <property type="evidence" value="ECO:0007669"/>
    <property type="project" value="UniProtKB-UniRule"/>
</dbReference>
<dbReference type="KEGG" id="eha:Ethha_2766"/>
<comment type="catalytic activity">
    <reaction evidence="11 13">
        <text>L-homoserine + ATP = O-phospho-L-homoserine + ADP + H(+)</text>
        <dbReference type="Rhea" id="RHEA:13985"/>
        <dbReference type="ChEBI" id="CHEBI:15378"/>
        <dbReference type="ChEBI" id="CHEBI:30616"/>
        <dbReference type="ChEBI" id="CHEBI:57476"/>
        <dbReference type="ChEBI" id="CHEBI:57590"/>
        <dbReference type="ChEBI" id="CHEBI:456216"/>
        <dbReference type="EC" id="2.7.1.39"/>
    </reaction>
</comment>
<dbReference type="GO" id="GO:0009088">
    <property type="term" value="P:threonine biosynthetic process"/>
    <property type="evidence" value="ECO:0007669"/>
    <property type="project" value="UniProtKB-UniRule"/>
</dbReference>
<reference evidence="16 17" key="1">
    <citation type="submission" date="2010-12" db="EMBL/GenBank/DDBJ databases">
        <title>Complete sequence of Ethanoligenens harbinense YUAN-3.</title>
        <authorList>
            <person name="Lucas S."/>
            <person name="Copeland A."/>
            <person name="Lapidus A."/>
            <person name="Cheng J.-F."/>
            <person name="Bruce D."/>
            <person name="Goodwin L."/>
            <person name="Pitluck S."/>
            <person name="Chertkov O."/>
            <person name="Misra M."/>
            <person name="Detter J.C."/>
            <person name="Han C."/>
            <person name="Tapia R."/>
            <person name="Land M."/>
            <person name="Hauser L."/>
            <person name="Jeffries C."/>
            <person name="Kyrpides N."/>
            <person name="Ivanova N."/>
            <person name="Mikhailova N."/>
            <person name="Wang A."/>
            <person name="Mouttaki H."/>
            <person name="He Z."/>
            <person name="Zhou J."/>
            <person name="Hemme C.L."/>
            <person name="Woyke T."/>
        </authorList>
    </citation>
    <scope>NUCLEOTIDE SEQUENCE [LARGE SCALE GENOMIC DNA]</scope>
    <source>
        <strain evidence="17">DSM 18485 / JCM 12961 / CGMCC 1.5033 / YUAN-3</strain>
    </source>
</reference>
<dbReference type="InterPro" id="IPR013750">
    <property type="entry name" value="GHMP_kinase_C_dom"/>
</dbReference>
<dbReference type="EC" id="2.7.1.39" evidence="3 13"/>
<dbReference type="SUPFAM" id="SSF54211">
    <property type="entry name" value="Ribosomal protein S5 domain 2-like"/>
    <property type="match status" value="1"/>
</dbReference>
<comment type="subcellular location">
    <subcellularLocation>
        <location evidence="13">Cytoplasm</location>
    </subcellularLocation>
</comment>
<evidence type="ECO:0000256" key="5">
    <source>
        <dbReference type="ARBA" id="ARBA00022605"/>
    </source>
</evidence>
<evidence type="ECO:0000313" key="17">
    <source>
        <dbReference type="Proteomes" id="UP000001551"/>
    </source>
</evidence>
<evidence type="ECO:0000259" key="14">
    <source>
        <dbReference type="Pfam" id="PF00288"/>
    </source>
</evidence>
<dbReference type="Pfam" id="PF08544">
    <property type="entry name" value="GHMP_kinases_C"/>
    <property type="match status" value="1"/>
</dbReference>
<keyword evidence="10 13" id="KW-0067">ATP-binding</keyword>
<dbReference type="STRING" id="663278.Ethha_2766"/>
<dbReference type="Gene3D" id="3.30.70.890">
    <property type="entry name" value="GHMP kinase, C-terminal domain"/>
    <property type="match status" value="1"/>
</dbReference>
<comment type="similarity">
    <text evidence="2 13">Belongs to the GHMP kinase family. Homoserine kinase subfamily.</text>
</comment>
<evidence type="ECO:0000256" key="11">
    <source>
        <dbReference type="ARBA" id="ARBA00049375"/>
    </source>
</evidence>
<comment type="pathway">
    <text evidence="1 13">Amino-acid biosynthesis; L-threonine biosynthesis; L-threonine from L-aspartate: step 4/5.</text>
</comment>
<dbReference type="RefSeq" id="WP_013486601.1">
    <property type="nucleotide sequence ID" value="NC_014828.1"/>
</dbReference>
<dbReference type="PANTHER" id="PTHR20861">
    <property type="entry name" value="HOMOSERINE/4-DIPHOSPHOCYTIDYL-2-C-METHYL-D-ERYTHRITOL KINASE"/>
    <property type="match status" value="1"/>
</dbReference>
<feature type="domain" description="GHMP kinase N-terminal" evidence="14">
    <location>
        <begin position="54"/>
        <end position="136"/>
    </location>
</feature>
<dbReference type="AlphaFoldDB" id="E6U8D9"/>
<comment type="function">
    <text evidence="12 13">Catalyzes the ATP-dependent phosphorylation of L-homoserine to L-homoserine phosphate.</text>
</comment>
<evidence type="ECO:0000256" key="3">
    <source>
        <dbReference type="ARBA" id="ARBA00012078"/>
    </source>
</evidence>
<keyword evidence="8 13" id="KW-0547">Nucleotide-binding</keyword>
<keyword evidence="5 13" id="KW-0028">Amino-acid biosynthesis</keyword>
<dbReference type="Gene3D" id="3.30.230.10">
    <property type="match status" value="1"/>
</dbReference>
<dbReference type="GO" id="GO:0005737">
    <property type="term" value="C:cytoplasm"/>
    <property type="evidence" value="ECO:0007669"/>
    <property type="project" value="UniProtKB-SubCell"/>
</dbReference>
<proteinExistence type="inferred from homology"/>
<dbReference type="SUPFAM" id="SSF55060">
    <property type="entry name" value="GHMP Kinase, C-terminal domain"/>
    <property type="match status" value="1"/>
</dbReference>
<evidence type="ECO:0000256" key="12">
    <source>
        <dbReference type="ARBA" id="ARBA00049954"/>
    </source>
</evidence>
<evidence type="ECO:0000256" key="2">
    <source>
        <dbReference type="ARBA" id="ARBA00007370"/>
    </source>
</evidence>
<evidence type="ECO:0000256" key="6">
    <source>
        <dbReference type="ARBA" id="ARBA00022679"/>
    </source>
</evidence>
<keyword evidence="6 13" id="KW-0808">Transferase</keyword>
<dbReference type="PANTHER" id="PTHR20861:SF1">
    <property type="entry name" value="HOMOSERINE KINASE"/>
    <property type="match status" value="1"/>
</dbReference>
<evidence type="ECO:0000256" key="8">
    <source>
        <dbReference type="ARBA" id="ARBA00022741"/>
    </source>
</evidence>
<evidence type="ECO:0000313" key="16">
    <source>
        <dbReference type="EMBL" id="ADU28258.1"/>
    </source>
</evidence>
<dbReference type="GO" id="GO:0005524">
    <property type="term" value="F:ATP binding"/>
    <property type="evidence" value="ECO:0007669"/>
    <property type="project" value="UniProtKB-UniRule"/>
</dbReference>
<evidence type="ECO:0000256" key="9">
    <source>
        <dbReference type="ARBA" id="ARBA00022777"/>
    </source>
</evidence>
<dbReference type="InterPro" id="IPR000870">
    <property type="entry name" value="Homoserine_kinase"/>
</dbReference>
<dbReference type="PRINTS" id="PR00958">
    <property type="entry name" value="HOMSERKINASE"/>
</dbReference>
<dbReference type="InterPro" id="IPR020568">
    <property type="entry name" value="Ribosomal_Su5_D2-typ_SF"/>
</dbReference>
<dbReference type="PROSITE" id="PS00627">
    <property type="entry name" value="GHMP_KINASES_ATP"/>
    <property type="match status" value="1"/>
</dbReference>
<dbReference type="InterPro" id="IPR006204">
    <property type="entry name" value="GHMP_kinase_N_dom"/>
</dbReference>
<dbReference type="InterPro" id="IPR036554">
    <property type="entry name" value="GHMP_kinase_C_sf"/>
</dbReference>
<keyword evidence="13" id="KW-0963">Cytoplasm</keyword>
<organism evidence="16 17">
    <name type="scientific">Ethanoligenens harbinense (strain DSM 18485 / JCM 12961 / CGMCC 1.5033 / YUAN-3)</name>
    <dbReference type="NCBI Taxonomy" id="663278"/>
    <lineage>
        <taxon>Bacteria</taxon>
        <taxon>Bacillati</taxon>
        <taxon>Bacillota</taxon>
        <taxon>Clostridia</taxon>
        <taxon>Eubacteriales</taxon>
        <taxon>Oscillospiraceae</taxon>
        <taxon>Ethanoligenens</taxon>
    </lineage>
</organism>
<evidence type="ECO:0000259" key="15">
    <source>
        <dbReference type="Pfam" id="PF08544"/>
    </source>
</evidence>
<feature type="domain" description="GHMP kinase C-terminal" evidence="15">
    <location>
        <begin position="197"/>
        <end position="279"/>
    </location>
</feature>
<evidence type="ECO:0000256" key="7">
    <source>
        <dbReference type="ARBA" id="ARBA00022697"/>
    </source>
</evidence>
<dbReference type="Proteomes" id="UP000001551">
    <property type="component" value="Chromosome"/>
</dbReference>
<feature type="binding site" evidence="13">
    <location>
        <begin position="83"/>
        <end position="93"/>
    </location>
    <ligand>
        <name>ATP</name>
        <dbReference type="ChEBI" id="CHEBI:30616"/>
    </ligand>
</feature>
<accession>E6U8D9</accession>
<dbReference type="UniPathway" id="UPA00050">
    <property type="reaction ID" value="UER00064"/>
</dbReference>
<keyword evidence="7 13" id="KW-0791">Threonine biosynthesis</keyword>
<evidence type="ECO:0000256" key="1">
    <source>
        <dbReference type="ARBA" id="ARBA00005015"/>
    </source>
</evidence>
<keyword evidence="9 13" id="KW-0418">Kinase</keyword>
<dbReference type="PIRSF" id="PIRSF000676">
    <property type="entry name" value="Homoser_kin"/>
    <property type="match status" value="1"/>
</dbReference>
<evidence type="ECO:0000256" key="10">
    <source>
        <dbReference type="ARBA" id="ARBA00022840"/>
    </source>
</evidence>
<gene>
    <name evidence="13" type="primary">thrB</name>
    <name evidence="16" type="ordered locus">Ethha_2766</name>
</gene>
<dbReference type="HAMAP" id="MF_00384">
    <property type="entry name" value="Homoser_kinase"/>
    <property type="match status" value="1"/>
</dbReference>